<evidence type="ECO:0000259" key="8">
    <source>
        <dbReference type="Pfam" id="PF11788"/>
    </source>
</evidence>
<feature type="domain" description="Large ribosomal subunit protein mL46 N-terminal" evidence="8">
    <location>
        <begin position="7"/>
        <end position="124"/>
    </location>
</feature>
<dbReference type="STRING" id="683960.A0A1E3P281"/>
<proteinExistence type="inferred from homology"/>
<evidence type="ECO:0000256" key="2">
    <source>
        <dbReference type="ARBA" id="ARBA00009070"/>
    </source>
</evidence>
<reference evidence="9 10" key="1">
    <citation type="journal article" date="2016" name="Proc. Natl. Acad. Sci. U.S.A.">
        <title>Comparative genomics of biotechnologically important yeasts.</title>
        <authorList>
            <person name="Riley R."/>
            <person name="Haridas S."/>
            <person name="Wolfe K.H."/>
            <person name="Lopes M.R."/>
            <person name="Hittinger C.T."/>
            <person name="Goeker M."/>
            <person name="Salamov A.A."/>
            <person name="Wisecaver J.H."/>
            <person name="Long T.M."/>
            <person name="Calvey C.H."/>
            <person name="Aerts A.L."/>
            <person name="Barry K.W."/>
            <person name="Choi C."/>
            <person name="Clum A."/>
            <person name="Coughlan A.Y."/>
            <person name="Deshpande S."/>
            <person name="Douglass A.P."/>
            <person name="Hanson S.J."/>
            <person name="Klenk H.-P."/>
            <person name="LaButti K.M."/>
            <person name="Lapidus A."/>
            <person name="Lindquist E.A."/>
            <person name="Lipzen A.M."/>
            <person name="Meier-Kolthoff J.P."/>
            <person name="Ohm R.A."/>
            <person name="Otillar R.P."/>
            <person name="Pangilinan J.L."/>
            <person name="Peng Y."/>
            <person name="Rokas A."/>
            <person name="Rosa C.A."/>
            <person name="Scheuner C."/>
            <person name="Sibirny A.A."/>
            <person name="Slot J.C."/>
            <person name="Stielow J.B."/>
            <person name="Sun H."/>
            <person name="Kurtzman C.P."/>
            <person name="Blackwell M."/>
            <person name="Grigoriev I.V."/>
            <person name="Jeffries T.W."/>
        </authorList>
    </citation>
    <scope>NUCLEOTIDE SEQUENCE [LARGE SCALE GENOMIC DNA]</scope>
    <source>
        <strain evidence="10">ATCC 58044 / CBS 1984 / NCYC 433 / NRRL Y-366-8</strain>
    </source>
</reference>
<accession>A0A1E3P281</accession>
<dbReference type="InterPro" id="IPR021757">
    <property type="entry name" value="Ribosomal_mL46_N"/>
</dbReference>
<organism evidence="9 10">
    <name type="scientific">Wickerhamomyces anomalus (strain ATCC 58044 / CBS 1984 / NCYC 433 / NRRL Y-366-8)</name>
    <name type="common">Yeast</name>
    <name type="synonym">Hansenula anomala</name>
    <dbReference type="NCBI Taxonomy" id="683960"/>
    <lineage>
        <taxon>Eukaryota</taxon>
        <taxon>Fungi</taxon>
        <taxon>Dikarya</taxon>
        <taxon>Ascomycota</taxon>
        <taxon>Saccharomycotina</taxon>
        <taxon>Saccharomycetes</taxon>
        <taxon>Phaffomycetales</taxon>
        <taxon>Wickerhamomycetaceae</taxon>
        <taxon>Wickerhamomyces</taxon>
    </lineage>
</organism>
<gene>
    <name evidence="9" type="ORF">WICANDRAFT_84941</name>
</gene>
<keyword evidence="5" id="KW-0496">Mitochondrion</keyword>
<evidence type="ECO:0000256" key="6">
    <source>
        <dbReference type="ARBA" id="ARBA00023274"/>
    </source>
</evidence>
<evidence type="ECO:0000256" key="4">
    <source>
        <dbReference type="ARBA" id="ARBA00022980"/>
    </source>
</evidence>
<dbReference type="AlphaFoldDB" id="A0A1E3P281"/>
<dbReference type="PANTHER" id="PTHR13124">
    <property type="entry name" value="39S RIBOSOMAL PROTEIN L46, MITOCHONDRIAL PRECURSOR-RELATED"/>
    <property type="match status" value="1"/>
</dbReference>
<protein>
    <recommendedName>
        <fullName evidence="7">Large ribosomal subunit protein mL46</fullName>
    </recommendedName>
</protein>
<dbReference type="InterPro" id="IPR040008">
    <property type="entry name" value="Ribosomal_mL46"/>
</dbReference>
<evidence type="ECO:0000256" key="5">
    <source>
        <dbReference type="ARBA" id="ARBA00023128"/>
    </source>
</evidence>
<sequence length="258" mass="29514">MVNAGSLSILLSRNPIVTPELTPFEKVYYNYQEELERRLMWTFPQYYYFRKGTLSERRFVAAQKGPVTKQPGVYYSKGIPDVAHNRERRLKQVVTIPKQETSEDSNLDEISRPVVPNPRITEADKAKDLKSLERKIPRTLYLLTKDSNGWRLPSFATPPETPLHISAEAGLRKLGGEAINTWTVSNTPAAVLKFRGAELASSEDPSKDLTREYIIKSHILSGLFNPEAVEYEWLVKEEIKEKVSPAYYEATEFLFSDI</sequence>
<dbReference type="GO" id="GO:0003735">
    <property type="term" value="F:structural constituent of ribosome"/>
    <property type="evidence" value="ECO:0007669"/>
    <property type="project" value="EnsemblFungi"/>
</dbReference>
<dbReference type="CDD" id="cd04661">
    <property type="entry name" value="NUDIX_MRP_L46"/>
    <property type="match status" value="1"/>
</dbReference>
<evidence type="ECO:0000256" key="3">
    <source>
        <dbReference type="ARBA" id="ARBA00022946"/>
    </source>
</evidence>
<keyword evidence="3" id="KW-0809">Transit peptide</keyword>
<evidence type="ECO:0000313" key="10">
    <source>
        <dbReference type="Proteomes" id="UP000094112"/>
    </source>
</evidence>
<evidence type="ECO:0000256" key="1">
    <source>
        <dbReference type="ARBA" id="ARBA00004173"/>
    </source>
</evidence>
<dbReference type="Proteomes" id="UP000094112">
    <property type="component" value="Unassembled WGS sequence"/>
</dbReference>
<dbReference type="GO" id="GO:0005762">
    <property type="term" value="C:mitochondrial large ribosomal subunit"/>
    <property type="evidence" value="ECO:0007669"/>
    <property type="project" value="EnsemblFungi"/>
</dbReference>
<evidence type="ECO:0000313" key="9">
    <source>
        <dbReference type="EMBL" id="ODQ59360.1"/>
    </source>
</evidence>
<dbReference type="OrthoDB" id="414075at2759"/>
<dbReference type="PANTHER" id="PTHR13124:SF12">
    <property type="entry name" value="LARGE RIBOSOMAL SUBUNIT PROTEIN ML46"/>
    <property type="match status" value="1"/>
</dbReference>
<name>A0A1E3P281_WICAA</name>
<dbReference type="GeneID" id="30203057"/>
<keyword evidence="10" id="KW-1185">Reference proteome</keyword>
<dbReference type="Pfam" id="PF11788">
    <property type="entry name" value="MRP-L46"/>
    <property type="match status" value="1"/>
</dbReference>
<comment type="similarity">
    <text evidence="2">Belongs to the mitochondrion-specific ribosomal protein mL46 family.</text>
</comment>
<dbReference type="RefSeq" id="XP_019038567.1">
    <property type="nucleotide sequence ID" value="XM_019185811.1"/>
</dbReference>
<dbReference type="Gene3D" id="3.90.79.10">
    <property type="entry name" value="Nucleoside Triphosphate Pyrophosphohydrolase"/>
    <property type="match status" value="1"/>
</dbReference>
<comment type="subcellular location">
    <subcellularLocation>
        <location evidence="1">Mitochondrion</location>
    </subcellularLocation>
</comment>
<keyword evidence="6" id="KW-0687">Ribonucleoprotein</keyword>
<dbReference type="InterPro" id="IPR033650">
    <property type="entry name" value="Ribosomal_mL46_NUDIX"/>
</dbReference>
<dbReference type="EMBL" id="KV454211">
    <property type="protein sequence ID" value="ODQ59360.1"/>
    <property type="molecule type" value="Genomic_DNA"/>
</dbReference>
<evidence type="ECO:0000256" key="7">
    <source>
        <dbReference type="ARBA" id="ARBA00035190"/>
    </source>
</evidence>
<keyword evidence="4" id="KW-0689">Ribosomal protein</keyword>